<keyword evidence="2" id="KW-1185">Reference proteome</keyword>
<dbReference type="Proteomes" id="UP000215506">
    <property type="component" value="Unassembled WGS sequence"/>
</dbReference>
<protein>
    <recommendedName>
        <fullName evidence="3">PNPLA domain-containing protein</fullName>
    </recommendedName>
</protein>
<evidence type="ECO:0000313" key="2">
    <source>
        <dbReference type="Proteomes" id="UP000215506"/>
    </source>
</evidence>
<accession>A0A231HEC4</accession>
<sequence length="307" mass="33656">MWAYGPENYAEFDDSVVNLLRTGLQAELVWRTFGPHSVSRNGVSLAKALTGKSQRVHNRTDSLVEALSHREFGKKNLSEVTHDRLSTVISATDLATSSAIRFGSNVSSCAPYGRITDKIAVAEAAAASAAFPALLPAITRTYNFKYRDGSPHEKTVTMTDGGVYDNLGLSPLLPGRSHQHTSHVYELDYLIVSDAGRGTSHRVAASFMLRRLAQSFDITHRKTQDAARSRIHLTGEARQVSGFVHSYLGMNDSNLPLPVSDLIPRSSVNDYPTNFAKMASQDLAKLSTRGEQLTRSLLSFYCPNLPN</sequence>
<reference evidence="1 2" key="1">
    <citation type="submission" date="2017-07" db="EMBL/GenBank/DDBJ databases">
        <title>First draft Genome Sequence of Nocardia cerradoensis isolated from human infection.</title>
        <authorList>
            <person name="Carrasco G."/>
        </authorList>
    </citation>
    <scope>NUCLEOTIDE SEQUENCE [LARGE SCALE GENOMIC DNA]</scope>
    <source>
        <strain evidence="1 2">CNM20130759</strain>
    </source>
</reference>
<dbReference type="EMBL" id="NGAF01000001">
    <property type="protein sequence ID" value="OXR47126.1"/>
    <property type="molecule type" value="Genomic_DNA"/>
</dbReference>
<dbReference type="InterPro" id="IPR016035">
    <property type="entry name" value="Acyl_Trfase/lysoPLipase"/>
</dbReference>
<gene>
    <name evidence="1" type="ORF">B7C42_00248</name>
</gene>
<dbReference type="Gene3D" id="3.40.1090.10">
    <property type="entry name" value="Cytosolic phospholipase A2 catalytic domain"/>
    <property type="match status" value="1"/>
</dbReference>
<name>A0A231HEC4_9NOCA</name>
<evidence type="ECO:0008006" key="3">
    <source>
        <dbReference type="Google" id="ProtNLM"/>
    </source>
</evidence>
<evidence type="ECO:0000313" key="1">
    <source>
        <dbReference type="EMBL" id="OXR47126.1"/>
    </source>
</evidence>
<organism evidence="1 2">
    <name type="scientific">Nocardia cerradoensis</name>
    <dbReference type="NCBI Taxonomy" id="85688"/>
    <lineage>
        <taxon>Bacteria</taxon>
        <taxon>Bacillati</taxon>
        <taxon>Actinomycetota</taxon>
        <taxon>Actinomycetes</taxon>
        <taxon>Mycobacteriales</taxon>
        <taxon>Nocardiaceae</taxon>
        <taxon>Nocardia</taxon>
    </lineage>
</organism>
<proteinExistence type="predicted"/>
<dbReference type="SUPFAM" id="SSF52151">
    <property type="entry name" value="FabD/lysophospholipase-like"/>
    <property type="match status" value="1"/>
</dbReference>
<dbReference type="AlphaFoldDB" id="A0A231HEC4"/>
<comment type="caution">
    <text evidence="1">The sequence shown here is derived from an EMBL/GenBank/DDBJ whole genome shotgun (WGS) entry which is preliminary data.</text>
</comment>